<gene>
    <name evidence="6" type="ORF">SAMN02927928_1353</name>
</gene>
<dbReference type="RefSeq" id="WP_090645235.1">
    <property type="nucleotide sequence ID" value="NZ_CBCRYE010000001.1"/>
</dbReference>
<evidence type="ECO:0000256" key="2">
    <source>
        <dbReference type="PIRSR" id="PIRSR605511-1"/>
    </source>
</evidence>
<feature type="binding site" evidence="3">
    <location>
        <position position="45"/>
    </location>
    <ligand>
        <name>a divalent metal cation</name>
        <dbReference type="ChEBI" id="CHEBI:60240"/>
    </ligand>
</feature>
<dbReference type="AlphaFoldDB" id="A0A1G4QM52"/>
<feature type="binding site" evidence="3">
    <location>
        <position position="130"/>
    </location>
    <ligand>
        <name>substrate</name>
    </ligand>
</feature>
<name>A0A1G4QM52_9CAUL</name>
<dbReference type="PRINTS" id="PR01790">
    <property type="entry name" value="SMP30FAMILY"/>
</dbReference>
<feature type="binding site" evidence="3">
    <location>
        <position position="225"/>
    </location>
    <ligand>
        <name>a divalent metal cation</name>
        <dbReference type="ChEBI" id="CHEBI:60240"/>
    </ligand>
</feature>
<dbReference type="Pfam" id="PF08450">
    <property type="entry name" value="SGL"/>
    <property type="match status" value="1"/>
</dbReference>
<evidence type="ECO:0000256" key="3">
    <source>
        <dbReference type="PIRSR" id="PIRSR605511-2"/>
    </source>
</evidence>
<proteinExistence type="inferred from homology"/>
<dbReference type="EMBL" id="FMTS01000001">
    <property type="protein sequence ID" value="SCW45547.1"/>
    <property type="molecule type" value="Genomic_DNA"/>
</dbReference>
<evidence type="ECO:0000256" key="4">
    <source>
        <dbReference type="SAM" id="SignalP"/>
    </source>
</evidence>
<feature type="signal peptide" evidence="4">
    <location>
        <begin position="1"/>
        <end position="22"/>
    </location>
</feature>
<feature type="chain" id="PRO_5011579542" evidence="4">
    <location>
        <begin position="23"/>
        <end position="319"/>
    </location>
</feature>
<evidence type="ECO:0000313" key="7">
    <source>
        <dbReference type="Proteomes" id="UP000199150"/>
    </source>
</evidence>
<dbReference type="InterPro" id="IPR005511">
    <property type="entry name" value="SMP-30"/>
</dbReference>
<dbReference type="InterPro" id="IPR013658">
    <property type="entry name" value="SGL"/>
</dbReference>
<feature type="domain" description="SMP-30/Gluconolactonase/LRE-like region" evidence="5">
    <location>
        <begin position="43"/>
        <end position="283"/>
    </location>
</feature>
<evidence type="ECO:0000313" key="6">
    <source>
        <dbReference type="EMBL" id="SCW45547.1"/>
    </source>
</evidence>
<dbReference type="PROSITE" id="PS51318">
    <property type="entry name" value="TAT"/>
    <property type="match status" value="1"/>
</dbReference>
<feature type="binding site" evidence="3">
    <location>
        <position position="128"/>
    </location>
    <ligand>
        <name>substrate</name>
    </ligand>
</feature>
<feature type="binding site" evidence="3">
    <location>
        <position position="176"/>
    </location>
    <ligand>
        <name>a divalent metal cation</name>
        <dbReference type="ChEBI" id="CHEBI:60240"/>
    </ligand>
</feature>
<evidence type="ECO:0000259" key="5">
    <source>
        <dbReference type="Pfam" id="PF08450"/>
    </source>
</evidence>
<keyword evidence="7" id="KW-1185">Reference proteome</keyword>
<reference evidence="7" key="1">
    <citation type="submission" date="2016-10" db="EMBL/GenBank/DDBJ databases">
        <authorList>
            <person name="Varghese N."/>
            <person name="Submissions S."/>
        </authorList>
    </citation>
    <scope>NUCLEOTIDE SEQUENCE [LARGE SCALE GENOMIC DNA]</scope>
    <source>
        <strain evidence="7">CGMCC 1.3431</strain>
    </source>
</reference>
<dbReference type="GO" id="GO:0019853">
    <property type="term" value="P:L-ascorbic acid biosynthetic process"/>
    <property type="evidence" value="ECO:0007669"/>
    <property type="project" value="TreeGrafter"/>
</dbReference>
<dbReference type="InterPro" id="IPR011042">
    <property type="entry name" value="6-blade_b-propeller_TolB-like"/>
</dbReference>
<sequence>MGITRRFALAAGAAAFALPAFALPTLAHAEDTPIARSHGGAILGEGPLWSAADNTVYWVDIRGKKLNALRLADNSAQSWDMPDLIDWIVLRKSGGFLVAILRTVHALTLDPFTLTPLFTIEADKADNRLNDAKVDAKGRLWTGTMHMPFKEKTAAFYRIDPDLSVHEVDAPYLCTNGPAFSKDGRTLYHNETSESFVYAFDILADGSLSNRRVFTKFAEGVGLPDGITTDADDGVWVAHYGGSRISRYKPDGQLDFDIMIPAKQVTSLTFAGADLDRLFVTSAAQPPVDADDPHAGTLWEIPKALLRGHKGLPTNAFAG</sequence>
<dbReference type="GO" id="GO:0004341">
    <property type="term" value="F:gluconolactonase activity"/>
    <property type="evidence" value="ECO:0007669"/>
    <property type="project" value="TreeGrafter"/>
</dbReference>
<keyword evidence="4" id="KW-0732">Signal</keyword>
<keyword evidence="3" id="KW-0479">Metal-binding</keyword>
<dbReference type="STRING" id="260084.SAMN02927928_1353"/>
<feature type="active site" description="Proton donor/acceptor" evidence="2">
    <location>
        <position position="225"/>
    </location>
</feature>
<dbReference type="Proteomes" id="UP000199150">
    <property type="component" value="Unassembled WGS sequence"/>
</dbReference>
<dbReference type="OrthoDB" id="2633250at2"/>
<dbReference type="PANTHER" id="PTHR10907">
    <property type="entry name" value="REGUCALCIN"/>
    <property type="match status" value="1"/>
</dbReference>
<dbReference type="InterPro" id="IPR006311">
    <property type="entry name" value="TAT_signal"/>
</dbReference>
<comment type="similarity">
    <text evidence="1">Belongs to the SMP-30/CGR1 family.</text>
</comment>
<evidence type="ECO:0000256" key="1">
    <source>
        <dbReference type="ARBA" id="ARBA00008853"/>
    </source>
</evidence>
<dbReference type="SUPFAM" id="SSF63829">
    <property type="entry name" value="Calcium-dependent phosphotriesterase"/>
    <property type="match status" value="1"/>
</dbReference>
<dbReference type="Gene3D" id="2.120.10.30">
    <property type="entry name" value="TolB, C-terminal domain"/>
    <property type="match status" value="1"/>
</dbReference>
<keyword evidence="3" id="KW-0862">Zinc</keyword>
<comment type="cofactor">
    <cofactor evidence="3">
        <name>Zn(2+)</name>
        <dbReference type="ChEBI" id="CHEBI:29105"/>
    </cofactor>
    <text evidence="3">Binds 1 divalent metal cation per subunit.</text>
</comment>
<accession>A0A1G4QM52</accession>
<dbReference type="PANTHER" id="PTHR10907:SF47">
    <property type="entry name" value="REGUCALCIN"/>
    <property type="match status" value="1"/>
</dbReference>
<organism evidence="6 7">
    <name type="scientific">Asticcacaulis taihuensis</name>
    <dbReference type="NCBI Taxonomy" id="260084"/>
    <lineage>
        <taxon>Bacteria</taxon>
        <taxon>Pseudomonadati</taxon>
        <taxon>Pseudomonadota</taxon>
        <taxon>Alphaproteobacteria</taxon>
        <taxon>Caulobacterales</taxon>
        <taxon>Caulobacteraceae</taxon>
        <taxon>Asticcacaulis</taxon>
    </lineage>
</organism>
<dbReference type="GO" id="GO:0005509">
    <property type="term" value="F:calcium ion binding"/>
    <property type="evidence" value="ECO:0007669"/>
    <property type="project" value="TreeGrafter"/>
</dbReference>
<protein>
    <submittedName>
        <fullName evidence="6">Sugar lactone lactonase YvrE</fullName>
    </submittedName>
</protein>